<gene>
    <name evidence="2" type="ORF">ENM42_04870</name>
</gene>
<accession>A0A7C5YC85</accession>
<dbReference type="Gene3D" id="3.40.50.300">
    <property type="entry name" value="P-loop containing nucleotide triphosphate hydrolases"/>
    <property type="match status" value="1"/>
</dbReference>
<evidence type="ECO:0000313" key="2">
    <source>
        <dbReference type="EMBL" id="HHR41144.1"/>
    </source>
</evidence>
<evidence type="ECO:0000256" key="1">
    <source>
        <dbReference type="ARBA" id="ARBA00023054"/>
    </source>
</evidence>
<dbReference type="EMBL" id="DRXS01000262">
    <property type="protein sequence ID" value="HHR41144.1"/>
    <property type="molecule type" value="Genomic_DNA"/>
</dbReference>
<dbReference type="PANTHER" id="PTHR32114">
    <property type="entry name" value="ABC TRANSPORTER ABCH.3"/>
    <property type="match status" value="1"/>
</dbReference>
<dbReference type="InterPro" id="IPR027417">
    <property type="entry name" value="P-loop_NTPase"/>
</dbReference>
<protein>
    <recommendedName>
        <fullName evidence="3">RecF/RecN/SMC N-terminal domain-containing protein</fullName>
    </recommendedName>
</protein>
<organism evidence="2">
    <name type="scientific">Caldiarchaeum subterraneum</name>
    <dbReference type="NCBI Taxonomy" id="311458"/>
    <lineage>
        <taxon>Archaea</taxon>
        <taxon>Nitrososphaerota</taxon>
        <taxon>Candidatus Caldarchaeales</taxon>
        <taxon>Candidatus Caldarchaeaceae</taxon>
        <taxon>Candidatus Caldarchaeum</taxon>
    </lineage>
</organism>
<keyword evidence="1" id="KW-0175">Coiled coil</keyword>
<dbReference type="SUPFAM" id="SSF52540">
    <property type="entry name" value="P-loop containing nucleoside triphosphate hydrolases"/>
    <property type="match status" value="1"/>
</dbReference>
<reference evidence="2" key="1">
    <citation type="journal article" date="2020" name="mSystems">
        <title>Genome- and Community-Level Interaction Insights into Carbon Utilization and Element Cycling Functions of Hydrothermarchaeota in Hydrothermal Sediment.</title>
        <authorList>
            <person name="Zhou Z."/>
            <person name="Liu Y."/>
            <person name="Xu W."/>
            <person name="Pan J."/>
            <person name="Luo Z.H."/>
            <person name="Li M."/>
        </authorList>
    </citation>
    <scope>NUCLEOTIDE SEQUENCE [LARGE SCALE GENOMIC DNA]</scope>
    <source>
        <strain evidence="2">SpSt-1084</strain>
    </source>
</reference>
<dbReference type="PANTHER" id="PTHR32114:SF2">
    <property type="entry name" value="ABC TRANSPORTER ABCH.3"/>
    <property type="match status" value="1"/>
</dbReference>
<dbReference type="AlphaFoldDB" id="A0A7C5YC85"/>
<proteinExistence type="predicted"/>
<comment type="caution">
    <text evidence="2">The sequence shown here is derived from an EMBL/GenBank/DDBJ whole genome shotgun (WGS) entry which is preliminary data.</text>
</comment>
<sequence>MDEPTTHLDTERRRELVNVLKNFAGGKRVIPQIIVVSHDRELTEAADTVYEVAISEKGSRITQAENAAI</sequence>
<evidence type="ECO:0008006" key="3">
    <source>
        <dbReference type="Google" id="ProtNLM"/>
    </source>
</evidence>
<name>A0A7C5YC85_CALS0</name>